<sequence>MRFPNKADIQVLLLRWPKDLWLVLDKPVILFSMIVLGFFLSMFALLQTRWIFYHFGFYQTSDKQLVKLLLLFSFLWIDLVVLRSALSVFKTKPKPIVKAVETKEGGSASQNDVRKNPPRKCKKK</sequence>
<dbReference type="RefSeq" id="XP_013091409.2">
    <property type="nucleotide sequence ID" value="XM_013235955.2"/>
</dbReference>
<dbReference type="Proteomes" id="UP001165740">
    <property type="component" value="Chromosome 1"/>
</dbReference>
<organism evidence="3 4">
    <name type="scientific">Biomphalaria glabrata</name>
    <name type="common">Bloodfluke planorb</name>
    <name type="synonym">Freshwater snail</name>
    <dbReference type="NCBI Taxonomy" id="6526"/>
    <lineage>
        <taxon>Eukaryota</taxon>
        <taxon>Metazoa</taxon>
        <taxon>Spiralia</taxon>
        <taxon>Lophotrochozoa</taxon>
        <taxon>Mollusca</taxon>
        <taxon>Gastropoda</taxon>
        <taxon>Heterobranchia</taxon>
        <taxon>Euthyneura</taxon>
        <taxon>Panpulmonata</taxon>
        <taxon>Hygrophila</taxon>
        <taxon>Lymnaeoidea</taxon>
        <taxon>Planorbidae</taxon>
        <taxon>Biomphalaria</taxon>
    </lineage>
</organism>
<name>A0A9U8EKG6_BIOGL</name>
<accession>A0A9U8EKG6</accession>
<proteinExistence type="predicted"/>
<evidence type="ECO:0000313" key="3">
    <source>
        <dbReference type="Proteomes" id="UP001165740"/>
    </source>
</evidence>
<feature type="region of interest" description="Disordered" evidence="1">
    <location>
        <begin position="101"/>
        <end position="124"/>
    </location>
</feature>
<gene>
    <name evidence="4" type="primary">LOC106075034</name>
</gene>
<keyword evidence="2" id="KW-1133">Transmembrane helix</keyword>
<dbReference type="AlphaFoldDB" id="A0A9U8EKG6"/>
<keyword evidence="2" id="KW-0812">Transmembrane</keyword>
<feature type="transmembrane region" description="Helical" evidence="2">
    <location>
        <begin position="20"/>
        <end position="45"/>
    </location>
</feature>
<evidence type="ECO:0000313" key="4">
    <source>
        <dbReference type="RefSeq" id="XP_013091409.2"/>
    </source>
</evidence>
<evidence type="ECO:0000256" key="1">
    <source>
        <dbReference type="SAM" id="MobiDB-lite"/>
    </source>
</evidence>
<keyword evidence="2" id="KW-0472">Membrane</keyword>
<evidence type="ECO:0000256" key="2">
    <source>
        <dbReference type="SAM" id="Phobius"/>
    </source>
</evidence>
<keyword evidence="3" id="KW-1185">Reference proteome</keyword>
<feature type="transmembrane region" description="Helical" evidence="2">
    <location>
        <begin position="65"/>
        <end position="86"/>
    </location>
</feature>
<reference evidence="4" key="1">
    <citation type="submission" date="2025-08" db="UniProtKB">
        <authorList>
            <consortium name="RefSeq"/>
        </authorList>
    </citation>
    <scope>IDENTIFICATION</scope>
</reference>
<dbReference type="KEGG" id="bgt:106075034"/>
<protein>
    <submittedName>
        <fullName evidence="4">Uncharacterized protein LOC106075034</fullName>
    </submittedName>
</protein>
<dbReference type="GeneID" id="106075034"/>